<evidence type="ECO:0000256" key="20">
    <source>
        <dbReference type="PROSITE-ProRule" id="PRU00235"/>
    </source>
</evidence>
<feature type="region of interest" description="Disordered" evidence="23">
    <location>
        <begin position="1"/>
        <end position="103"/>
    </location>
</feature>
<dbReference type="Pfam" id="PF00531">
    <property type="entry name" value="Death"/>
    <property type="match status" value="1"/>
</dbReference>
<proteinExistence type="inferred from homology"/>
<feature type="transmembrane region" description="Helical" evidence="24">
    <location>
        <begin position="1751"/>
        <end position="1771"/>
    </location>
</feature>
<name>C3ZT81_BRAFL</name>
<dbReference type="PANTHER" id="PTHR44535:SF5">
    <property type="entry name" value="PROTEIN KINASE DOMAIN-CONTAINING PROTEIN"/>
    <property type="match status" value="1"/>
</dbReference>
<keyword evidence="8" id="KW-0808">Transferase</keyword>
<dbReference type="CDD" id="cd08215">
    <property type="entry name" value="STKc_Nek"/>
    <property type="match status" value="1"/>
</dbReference>
<dbReference type="InterPro" id="IPR034046">
    <property type="entry name" value="TNFRSF16_N"/>
</dbReference>
<keyword evidence="13 21" id="KW-0547">Nucleotide-binding</keyword>
<dbReference type="InterPro" id="IPR011009">
    <property type="entry name" value="Kinase-like_dom_sf"/>
</dbReference>
<feature type="disulfide bond" evidence="19">
    <location>
        <begin position="1678"/>
        <end position="1693"/>
    </location>
</feature>
<keyword evidence="24" id="KW-0472">Membrane</keyword>
<dbReference type="PANTHER" id="PTHR44535">
    <property type="entry name" value="PROTEIN CBG16200"/>
    <property type="match status" value="1"/>
</dbReference>
<evidence type="ECO:0000256" key="19">
    <source>
        <dbReference type="PROSITE-ProRule" id="PRU00206"/>
    </source>
</evidence>
<keyword evidence="10" id="KW-0479">Metal-binding</keyword>
<feature type="compositionally biased region" description="Polar residues" evidence="23">
    <location>
        <begin position="72"/>
        <end position="97"/>
    </location>
</feature>
<feature type="binding site" evidence="21">
    <location>
        <position position="359"/>
    </location>
    <ligand>
        <name>ATP</name>
        <dbReference type="ChEBI" id="CHEBI:30616"/>
    </ligand>
</feature>
<dbReference type="PROSITE" id="PS50012">
    <property type="entry name" value="RCC1_3"/>
    <property type="match status" value="5"/>
</dbReference>
<evidence type="ECO:0000256" key="8">
    <source>
        <dbReference type="ARBA" id="ARBA00022679"/>
    </source>
</evidence>
<dbReference type="FunFam" id="1.10.510.10:FF:000262">
    <property type="entry name" value="Serine/threonine-protein kinase Nek8"/>
    <property type="match status" value="1"/>
</dbReference>
<evidence type="ECO:0000256" key="16">
    <source>
        <dbReference type="ARBA" id="ARBA00022842"/>
    </source>
</evidence>
<feature type="region of interest" description="Disordered" evidence="23">
    <location>
        <begin position="1185"/>
        <end position="1221"/>
    </location>
</feature>
<comment type="subcellular location">
    <subcellularLocation>
        <location evidence="2">Cytoplasm</location>
    </subcellularLocation>
</comment>
<evidence type="ECO:0000256" key="14">
    <source>
        <dbReference type="ARBA" id="ARBA00022777"/>
    </source>
</evidence>
<feature type="repeat" description="TNFR-Cys" evidence="19">
    <location>
        <begin position="1595"/>
        <end position="1636"/>
    </location>
</feature>
<evidence type="ECO:0000256" key="13">
    <source>
        <dbReference type="ARBA" id="ARBA00022741"/>
    </source>
</evidence>
<keyword evidence="15 21" id="KW-0067">ATP-binding</keyword>
<dbReference type="CDD" id="cd13416">
    <property type="entry name" value="TNFRSF16"/>
    <property type="match status" value="1"/>
</dbReference>
<dbReference type="InParanoid" id="C3ZT81"/>
<dbReference type="SUPFAM" id="SSF56112">
    <property type="entry name" value="Protein kinase-like (PK-like)"/>
    <property type="match status" value="1"/>
</dbReference>
<dbReference type="SMART" id="SM00005">
    <property type="entry name" value="DEATH"/>
    <property type="match status" value="1"/>
</dbReference>
<dbReference type="GO" id="GO:0004674">
    <property type="term" value="F:protein serine/threonine kinase activity"/>
    <property type="evidence" value="ECO:0007669"/>
    <property type="project" value="UniProtKB-KW"/>
</dbReference>
<feature type="disulfide bond" evidence="19">
    <location>
        <begin position="1618"/>
        <end position="1636"/>
    </location>
</feature>
<keyword evidence="7" id="KW-0597">Phosphoprotein</keyword>
<evidence type="ECO:0000256" key="17">
    <source>
        <dbReference type="ARBA" id="ARBA00023157"/>
    </source>
</evidence>
<feature type="compositionally biased region" description="Polar residues" evidence="23">
    <location>
        <begin position="1001"/>
        <end position="1010"/>
    </location>
</feature>
<feature type="domain" description="TNFR-Cys" evidence="27">
    <location>
        <begin position="1637"/>
        <end position="1675"/>
    </location>
</feature>
<feature type="coiled-coil region" evidence="22">
    <location>
        <begin position="1398"/>
        <end position="1486"/>
    </location>
</feature>
<feature type="repeat" description="TNFR-Cys" evidence="19">
    <location>
        <begin position="1677"/>
        <end position="1717"/>
    </location>
</feature>
<dbReference type="InterPro" id="IPR000408">
    <property type="entry name" value="Reg_chr_condens"/>
</dbReference>
<feature type="repeat" description="RCC1" evidence="20">
    <location>
        <begin position="712"/>
        <end position="763"/>
    </location>
</feature>
<evidence type="ECO:0000256" key="12">
    <source>
        <dbReference type="ARBA" id="ARBA00022737"/>
    </source>
</evidence>
<feature type="repeat" description="RCC1" evidence="20">
    <location>
        <begin position="816"/>
        <end position="883"/>
    </location>
</feature>
<keyword evidence="22" id="KW-0175">Coiled coil</keyword>
<dbReference type="SUPFAM" id="SSF50985">
    <property type="entry name" value="RCC1/BLIP-II"/>
    <property type="match status" value="1"/>
</dbReference>
<dbReference type="Pfam" id="PF18422">
    <property type="entry name" value="TNFR_16_TM"/>
    <property type="match status" value="1"/>
</dbReference>
<feature type="compositionally biased region" description="Low complexity" evidence="23">
    <location>
        <begin position="1011"/>
        <end position="1029"/>
    </location>
</feature>
<evidence type="ECO:0000256" key="10">
    <source>
        <dbReference type="ARBA" id="ARBA00022723"/>
    </source>
</evidence>
<feature type="disulfide bond" evidence="19">
    <location>
        <begin position="1654"/>
        <end position="1667"/>
    </location>
</feature>
<dbReference type="InterPro" id="IPR041448">
    <property type="entry name" value="TNFR16_TM"/>
</dbReference>
<dbReference type="InterPro" id="IPR000488">
    <property type="entry name" value="Death_dom"/>
</dbReference>
<feature type="compositionally biased region" description="Polar residues" evidence="23">
    <location>
        <begin position="1210"/>
        <end position="1221"/>
    </location>
</feature>
<comment type="caution">
    <text evidence="19">Lacks conserved residue(s) required for the propagation of feature annotation.</text>
</comment>
<dbReference type="Pfam" id="PF00069">
    <property type="entry name" value="Pkinase"/>
    <property type="match status" value="1"/>
</dbReference>
<dbReference type="SUPFAM" id="SSF47986">
    <property type="entry name" value="DEATH domain"/>
    <property type="match status" value="1"/>
</dbReference>
<dbReference type="Gene3D" id="1.10.510.10">
    <property type="entry name" value="Transferase(Phosphotransferase) domain 1"/>
    <property type="match status" value="1"/>
</dbReference>
<feature type="region of interest" description="Disordered" evidence="23">
    <location>
        <begin position="949"/>
        <end position="987"/>
    </location>
</feature>
<evidence type="ECO:0000256" key="15">
    <source>
        <dbReference type="ARBA" id="ARBA00022840"/>
    </source>
</evidence>
<keyword evidence="5" id="KW-0963">Cytoplasm</keyword>
<evidence type="ECO:0000256" key="2">
    <source>
        <dbReference type="ARBA" id="ARBA00004496"/>
    </source>
</evidence>
<dbReference type="SMART" id="SM00208">
    <property type="entry name" value="TNFR"/>
    <property type="match status" value="4"/>
</dbReference>
<feature type="domain" description="TNFR-Cys" evidence="27">
    <location>
        <begin position="1677"/>
        <end position="1717"/>
    </location>
</feature>
<dbReference type="PROSITE" id="PS50011">
    <property type="entry name" value="PROTEIN_KINASE_DOM"/>
    <property type="match status" value="1"/>
</dbReference>
<evidence type="ECO:0000256" key="18">
    <source>
        <dbReference type="ARBA" id="ARBA00023180"/>
    </source>
</evidence>
<evidence type="ECO:0000256" key="7">
    <source>
        <dbReference type="ARBA" id="ARBA00022553"/>
    </source>
</evidence>
<dbReference type="PROSITE" id="PS00107">
    <property type="entry name" value="PROTEIN_KINASE_ATP"/>
    <property type="match status" value="1"/>
</dbReference>
<dbReference type="PROSITE" id="PS50017">
    <property type="entry name" value="DEATH_DOMAIN"/>
    <property type="match status" value="1"/>
</dbReference>
<dbReference type="Pfam" id="PF00020">
    <property type="entry name" value="TNFR_c6"/>
    <property type="match status" value="3"/>
</dbReference>
<feature type="disulfide bond" evidence="19">
    <location>
        <begin position="1696"/>
        <end position="1709"/>
    </location>
</feature>
<dbReference type="PRINTS" id="PR00633">
    <property type="entry name" value="RCCNDNSATION"/>
</dbReference>
<dbReference type="InterPro" id="IPR008271">
    <property type="entry name" value="Ser/Thr_kinase_AS"/>
</dbReference>
<feature type="region of interest" description="Disordered" evidence="23">
    <location>
        <begin position="1778"/>
        <end position="1820"/>
    </location>
</feature>
<evidence type="ECO:0000259" key="26">
    <source>
        <dbReference type="PROSITE" id="PS50017"/>
    </source>
</evidence>
<evidence type="ECO:0000256" key="1">
    <source>
        <dbReference type="ARBA" id="ARBA00001946"/>
    </source>
</evidence>
<feature type="disulfide bond" evidence="19">
    <location>
        <begin position="1572"/>
        <end position="1585"/>
    </location>
</feature>
<feature type="disulfide bond" evidence="19">
    <location>
        <begin position="1657"/>
        <end position="1675"/>
    </location>
</feature>
<feature type="disulfide bond" evidence="19">
    <location>
        <begin position="1575"/>
        <end position="1593"/>
    </location>
</feature>
<feature type="compositionally biased region" description="Acidic residues" evidence="23">
    <location>
        <begin position="1189"/>
        <end position="1208"/>
    </location>
</feature>
<feature type="disulfide bond" evidence="19">
    <location>
        <begin position="1615"/>
        <end position="1628"/>
    </location>
</feature>
<keyword evidence="12" id="KW-0677">Repeat</keyword>
<dbReference type="InterPro" id="IPR017441">
    <property type="entry name" value="Protein_kinase_ATP_BS"/>
</dbReference>
<keyword evidence="6" id="KW-0723">Serine/threonine-protein kinase</keyword>
<feature type="domain" description="Protein kinase" evidence="25">
    <location>
        <begin position="330"/>
        <end position="583"/>
    </location>
</feature>
<dbReference type="SUPFAM" id="SSF57586">
    <property type="entry name" value="TNF receptor-like"/>
    <property type="match status" value="2"/>
</dbReference>
<feature type="domain" description="TNFR-Cys" evidence="27">
    <location>
        <begin position="1595"/>
        <end position="1636"/>
    </location>
</feature>
<feature type="compositionally biased region" description="Polar residues" evidence="23">
    <location>
        <begin position="1147"/>
        <end position="1167"/>
    </location>
</feature>
<evidence type="ECO:0000256" key="24">
    <source>
        <dbReference type="SAM" id="Phobius"/>
    </source>
</evidence>
<dbReference type="InterPro" id="IPR000719">
    <property type="entry name" value="Prot_kinase_dom"/>
</dbReference>
<feature type="repeat" description="RCC1" evidence="20">
    <location>
        <begin position="764"/>
        <end position="815"/>
    </location>
</feature>
<keyword evidence="9" id="KW-0053">Apoptosis</keyword>
<evidence type="ECO:0000259" key="25">
    <source>
        <dbReference type="PROSITE" id="PS50011"/>
    </source>
</evidence>
<evidence type="ECO:0000256" key="22">
    <source>
        <dbReference type="SAM" id="Coils"/>
    </source>
</evidence>
<feature type="domain" description="Death" evidence="26">
    <location>
        <begin position="1841"/>
        <end position="1908"/>
    </location>
</feature>
<dbReference type="STRING" id="7739.C3ZT81"/>
<feature type="region of interest" description="Disordered" evidence="23">
    <location>
        <begin position="1001"/>
        <end position="1068"/>
    </location>
</feature>
<comment type="similarity">
    <text evidence="3">Belongs to the protein kinase superfamily. NEK Ser/Thr protein kinase family. NIMA subfamily.</text>
</comment>
<dbReference type="EMBL" id="GG666676">
    <property type="protein sequence ID" value="EEN44287.1"/>
    <property type="molecule type" value="Genomic_DNA"/>
</dbReference>
<keyword evidence="16" id="KW-0460">Magnesium</keyword>
<dbReference type="Gene3D" id="2.130.10.30">
    <property type="entry name" value="Regulator of chromosome condensation 1/beta-lactamase-inhibitor protein II"/>
    <property type="match status" value="1"/>
</dbReference>
<dbReference type="Gene3D" id="3.30.200.20">
    <property type="entry name" value="Phosphorylase Kinase, domain 1"/>
    <property type="match status" value="1"/>
</dbReference>
<organism>
    <name type="scientific">Branchiostoma floridae</name>
    <name type="common">Florida lancelet</name>
    <name type="synonym">Amphioxus</name>
    <dbReference type="NCBI Taxonomy" id="7739"/>
    <lineage>
        <taxon>Eukaryota</taxon>
        <taxon>Metazoa</taxon>
        <taxon>Chordata</taxon>
        <taxon>Cephalochordata</taxon>
        <taxon>Leptocardii</taxon>
        <taxon>Amphioxiformes</taxon>
        <taxon>Branchiostomatidae</taxon>
        <taxon>Branchiostoma</taxon>
    </lineage>
</organism>
<dbReference type="InterPro" id="IPR001368">
    <property type="entry name" value="TNFR/NGFR_Cys_rich_reg"/>
</dbReference>
<feature type="repeat" description="RCC1" evidence="20">
    <location>
        <begin position="884"/>
        <end position="937"/>
    </location>
</feature>
<dbReference type="EC" id="2.7.11.1" evidence="4"/>
<gene>
    <name evidence="28" type="ORF">BRAFLDRAFT_124709</name>
</gene>
<feature type="disulfide bond" evidence="19">
    <location>
        <begin position="1699"/>
        <end position="1717"/>
    </location>
</feature>
<feature type="region of interest" description="Disordered" evidence="23">
    <location>
        <begin position="1113"/>
        <end position="1167"/>
    </location>
</feature>
<feature type="compositionally biased region" description="Polar residues" evidence="23">
    <location>
        <begin position="1810"/>
        <end position="1820"/>
    </location>
</feature>
<protein>
    <recommendedName>
        <fullName evidence="4">non-specific serine/threonine protein kinase</fullName>
        <ecNumber evidence="4">2.7.11.1</ecNumber>
    </recommendedName>
</protein>
<evidence type="ECO:0000313" key="28">
    <source>
        <dbReference type="EMBL" id="EEN44287.1"/>
    </source>
</evidence>
<feature type="repeat" description="TNFR-Cys" evidence="19">
    <location>
        <begin position="1637"/>
        <end position="1675"/>
    </location>
</feature>
<feature type="compositionally biased region" description="Polar residues" evidence="23">
    <location>
        <begin position="19"/>
        <end position="42"/>
    </location>
</feature>
<dbReference type="InterPro" id="IPR009091">
    <property type="entry name" value="RCC1/BLIP-II"/>
</dbReference>
<keyword evidence="24" id="KW-1133">Transmembrane helix</keyword>
<feature type="compositionally biased region" description="Polar residues" evidence="23">
    <location>
        <begin position="1778"/>
        <end position="1788"/>
    </location>
</feature>
<feature type="domain" description="TNFR-Cys" evidence="27">
    <location>
        <begin position="1559"/>
        <end position="1593"/>
    </location>
</feature>
<feature type="region of interest" description="Disordered" evidence="23">
    <location>
        <begin position="1491"/>
        <end position="1516"/>
    </location>
</feature>
<evidence type="ECO:0000256" key="21">
    <source>
        <dbReference type="PROSITE-ProRule" id="PRU10141"/>
    </source>
</evidence>
<evidence type="ECO:0000256" key="4">
    <source>
        <dbReference type="ARBA" id="ARBA00012513"/>
    </source>
</evidence>
<dbReference type="GO" id="GO:0005524">
    <property type="term" value="F:ATP binding"/>
    <property type="evidence" value="ECO:0007669"/>
    <property type="project" value="UniProtKB-UniRule"/>
</dbReference>
<dbReference type="PROSITE" id="PS00652">
    <property type="entry name" value="TNFR_NGFR_1"/>
    <property type="match status" value="2"/>
</dbReference>
<dbReference type="GO" id="GO:0071345">
    <property type="term" value="P:cellular response to cytokine stimulus"/>
    <property type="evidence" value="ECO:0007669"/>
    <property type="project" value="UniProtKB-ARBA"/>
</dbReference>
<dbReference type="GO" id="GO:0007165">
    <property type="term" value="P:signal transduction"/>
    <property type="evidence" value="ECO:0007669"/>
    <property type="project" value="InterPro"/>
</dbReference>
<dbReference type="InterPro" id="IPR051997">
    <property type="entry name" value="STK_NEK"/>
</dbReference>
<dbReference type="SMART" id="SM00220">
    <property type="entry name" value="S_TKc"/>
    <property type="match status" value="1"/>
</dbReference>
<evidence type="ECO:0000256" key="3">
    <source>
        <dbReference type="ARBA" id="ARBA00010886"/>
    </source>
</evidence>
<evidence type="ECO:0000256" key="9">
    <source>
        <dbReference type="ARBA" id="ARBA00022703"/>
    </source>
</evidence>
<dbReference type="PROSITE" id="PS50050">
    <property type="entry name" value="TNFR_NGFR_2"/>
    <property type="match status" value="4"/>
</dbReference>
<evidence type="ECO:0000256" key="23">
    <source>
        <dbReference type="SAM" id="MobiDB-lite"/>
    </source>
</evidence>
<feature type="repeat" description="RCC1" evidence="20">
    <location>
        <begin position="660"/>
        <end position="711"/>
    </location>
</feature>
<evidence type="ECO:0000259" key="27">
    <source>
        <dbReference type="PROSITE" id="PS50050"/>
    </source>
</evidence>
<dbReference type="GO" id="GO:0045087">
    <property type="term" value="P:innate immune response"/>
    <property type="evidence" value="ECO:0007669"/>
    <property type="project" value="UniProtKB-ARBA"/>
</dbReference>
<dbReference type="InterPro" id="IPR058923">
    <property type="entry name" value="RCC1-like_dom"/>
</dbReference>
<keyword evidence="14" id="KW-0418">Kinase</keyword>
<keyword evidence="18" id="KW-0325">Glycoprotein</keyword>
<keyword evidence="11" id="KW-0732">Signal</keyword>
<feature type="repeat" description="TNFR-Cys" evidence="19">
    <location>
        <begin position="1559"/>
        <end position="1593"/>
    </location>
</feature>
<dbReference type="GO" id="GO:0005737">
    <property type="term" value="C:cytoplasm"/>
    <property type="evidence" value="ECO:0007669"/>
    <property type="project" value="UniProtKB-SubCell"/>
</dbReference>
<comment type="cofactor">
    <cofactor evidence="1">
        <name>Mg(2+)</name>
        <dbReference type="ChEBI" id="CHEBI:18420"/>
    </cofactor>
</comment>
<dbReference type="GO" id="GO:0046872">
    <property type="term" value="F:metal ion binding"/>
    <property type="evidence" value="ECO:0007669"/>
    <property type="project" value="UniProtKB-KW"/>
</dbReference>
<evidence type="ECO:0000256" key="6">
    <source>
        <dbReference type="ARBA" id="ARBA00022527"/>
    </source>
</evidence>
<accession>C3ZT81</accession>
<dbReference type="Gene3D" id="1.10.533.10">
    <property type="entry name" value="Death Domain, Fas"/>
    <property type="match status" value="1"/>
</dbReference>
<dbReference type="InterPro" id="IPR011029">
    <property type="entry name" value="DEATH-like_dom_sf"/>
</dbReference>
<dbReference type="Pfam" id="PF25390">
    <property type="entry name" value="WD40_RLD"/>
    <property type="match status" value="1"/>
</dbReference>
<dbReference type="Gene3D" id="6.10.250.1780">
    <property type="match status" value="1"/>
</dbReference>
<dbReference type="eggNOG" id="KOG0589">
    <property type="taxonomic scope" value="Eukaryota"/>
</dbReference>
<dbReference type="PROSITE" id="PS00108">
    <property type="entry name" value="PROTEIN_KINASE_ST"/>
    <property type="match status" value="1"/>
</dbReference>
<keyword evidence="24" id="KW-0812">Transmembrane</keyword>
<dbReference type="GO" id="GO:0006915">
    <property type="term" value="P:apoptotic process"/>
    <property type="evidence" value="ECO:0007669"/>
    <property type="project" value="UniProtKB-KW"/>
</dbReference>
<dbReference type="Gene3D" id="2.10.50.10">
    <property type="entry name" value="Tumor Necrosis Factor Receptor, subunit A, domain 2"/>
    <property type="match status" value="2"/>
</dbReference>
<reference evidence="28" key="1">
    <citation type="journal article" date="2008" name="Nature">
        <title>The amphioxus genome and the evolution of the chordate karyotype.</title>
        <authorList>
            <consortium name="US DOE Joint Genome Institute (JGI-PGF)"/>
            <person name="Putnam N.H."/>
            <person name="Butts T."/>
            <person name="Ferrier D.E.K."/>
            <person name="Furlong R.F."/>
            <person name="Hellsten U."/>
            <person name="Kawashima T."/>
            <person name="Robinson-Rechavi M."/>
            <person name="Shoguchi E."/>
            <person name="Terry A."/>
            <person name="Yu J.-K."/>
            <person name="Benito-Gutierrez E.L."/>
            <person name="Dubchak I."/>
            <person name="Garcia-Fernandez J."/>
            <person name="Gibson-Brown J.J."/>
            <person name="Grigoriev I.V."/>
            <person name="Horton A.C."/>
            <person name="de Jong P.J."/>
            <person name="Jurka J."/>
            <person name="Kapitonov V.V."/>
            <person name="Kohara Y."/>
            <person name="Kuroki Y."/>
            <person name="Lindquist E."/>
            <person name="Lucas S."/>
            <person name="Osoegawa K."/>
            <person name="Pennacchio L.A."/>
            <person name="Salamov A.A."/>
            <person name="Satou Y."/>
            <person name="Sauka-Spengler T."/>
            <person name="Schmutz J."/>
            <person name="Shin-I T."/>
            <person name="Toyoda A."/>
            <person name="Bronner-Fraser M."/>
            <person name="Fujiyama A."/>
            <person name="Holland L.Z."/>
            <person name="Holland P.W.H."/>
            <person name="Satoh N."/>
            <person name="Rokhsar D.S."/>
        </authorList>
    </citation>
    <scope>NUCLEOTIDE SEQUENCE [LARGE SCALE GENOMIC DNA]</scope>
    <source>
        <strain evidence="28">S238N-H82</strain>
        <tissue evidence="28">Testes</tissue>
    </source>
</reference>
<sequence length="1914" mass="207568">MASNTAGRTRSGDPRDRQAGNSANSKKLSKTSSAVPRNSADSTYRDAAAATGAASDNKGEEGSGQGDKTPASRRSSAGSQGTGEQKATGTAYNNTGTRPPVDVQVTRDDTKADSTLFASVGVLYPPQRQGSQSTISTIPAEENISANPPRLLLLSSRAKNSGTIATSVRSNVHVIRYNYENSTLDGILKQAAEVLGGIKVESIACVMHSSGGSIYVCSDRLLTSLNIIEQSSIRDFYSTLVENHLDRSFVNARLDFLACSAVQSVESGTILQEMESLLGVSVGMAKDLSAAEISMQRIGEDSSTTVGELYFREEKLQQLSGSSPQTLAGFEKIRTVGKGAYGTAVLYRKKDDDSLVILKEINMHDLTASERQMALNEVKVLAMLDHPNIITYYDSFEEDGVLMIEMEYADGGTLAKYVGQRETPLSEKEILFMFQQIVAAIRHIHEHNILHRDLKTANIFLTKEGVIKVGDFGISKMMTSANHGANTVLGTPYYISPEMCEGKAYNDKSDIWALGCIMYEMACLHRTFEGSNLPALVNKIMNGQFAPVKGNYSHEFKDLIQDMLQREPQYRPSANELLYHRLPELMARYEEGATEWEDELSSSLDGSKQLASCKRRRTRSVLVYLDTCAMTLTPIELPAKIKIRQVAVGLEHMVVVAMERAVYTWGEGSKGQLGHGDLLGRSKPEMVEALKGKSIVRACCGDGFSVFVSDNGIVMTCGDGSNGCLGHGDWMSASRPRLIEPLLSVDVRAISCGPHHVVAVGSDGEVFAWGRGKHGCLGLGDEEDHFSPQEVQISEPVFIREVKCGVDGTMFLTDMGSVLACGNNENNKLGLNHRQGFLRAMKNLLQKVEVPGRKVPTVVRALTNHRAIDMAVGPHHTSVLVEPGKVYTFGRNLEGQLGTGHTKPRDAPMEVKDLSISDKTVTMLACGDMFTAVGINSENALFFWGTRYRPKDKPEENNNQSAEGAGAGEEQDHAPIGHRRNSSNISITSAGSVNNIAVESRAHTPTQDTNRLSVSSVGSVQRQVSSSSLNADNTGGDGVDSRETRGRSAKRHSSHSSIGSINIGEKETELITTPTPILRCDSIIGTGGTPGAEPIPLTLTHVVAHGQNLFVQVETAAPPPRKRTRKKRSFKKKMGPNLEVPPRNLHHSASSNDAGDEYTSSEASEYDTQGTIPTWIKNELSTSALVSQDEQDADESEDGGVTDDDALTETEASGNDSIVSVETSIQINKELKSKDGMKAIRADWNPKPSPQVGRAKEKEALVLGEDKTQMKRVSTESSVDTFAADELDHLSSSDSSEQMAVALRNASEVTKSSEGNHQARKKLSLPTVTTKEGKLAPPSSYRAQEGMKRVGPMPGVQRPLNRLRAGRCRGRAGALVPTVSEPPGGLGKSVAKPIYKTKDTLITEVERLKEEKQRAEEQLEKVQETYKAQQQKLEQEQQQVVEERERKLQEEIEILRQELTIQSNALKENQNIMMSLQDQLVRVQSEQLRANAREKRAASARSQPISSPLKKPERVRQAQFGPGLPARRQHPDPLQSRPGTMSPLPVLFLYIFTVCVSAACPSQHYDSSGACCSQCPPGEGVTTPCSDGNGTGCTACVPGQTFSNSRSHTEQCLDCTGCGANMKVVSPCNRTHDTVCECSADFYWDEETSRCERCQICPPGFGAVEACSPRQDSGCVACPNMTYSDVDSPSAQCVACTLCTDSQVMLQTCTSISDTICLDKNMPQLIGANVGRTTPADGLLTLKDASGQNIIPVYCSIMGAVVVGLIVYVAVKRWKTCQKPQGTKSGPQGTDVEAQKNQNNDSGVCVDPCTTPSGGKTRVSELSSSRLRDLVFTLSLQHPVNWRHLASELGYDIAAIDEFEQGNNNGPGAAKAFLVHWSRMENATVDNLCQALRAIGRQDVIGLLQECNMGRHLV</sequence>
<dbReference type="FunFam" id="3.30.200.20:FF:000097">
    <property type="entry name" value="Probable serine/threonine-protein kinase nek1"/>
    <property type="match status" value="1"/>
</dbReference>
<evidence type="ECO:0000256" key="5">
    <source>
        <dbReference type="ARBA" id="ARBA00022490"/>
    </source>
</evidence>
<evidence type="ECO:0000256" key="11">
    <source>
        <dbReference type="ARBA" id="ARBA00022729"/>
    </source>
</evidence>
<feature type="compositionally biased region" description="Basic residues" evidence="23">
    <location>
        <begin position="1120"/>
        <end position="1134"/>
    </location>
</feature>
<keyword evidence="17 19" id="KW-1015">Disulfide bond</keyword>